<evidence type="ECO:0000313" key="8">
    <source>
        <dbReference type="Proteomes" id="UP001300012"/>
    </source>
</evidence>
<dbReference type="CDD" id="cd08492">
    <property type="entry name" value="PBP2_NikA_DppA_OppA_like_15"/>
    <property type="match status" value="1"/>
</dbReference>
<dbReference type="Gene3D" id="3.10.105.10">
    <property type="entry name" value="Dipeptide-binding Protein, Domain 3"/>
    <property type="match status" value="1"/>
</dbReference>
<name>A0ABT1YQP3_9BACL</name>
<evidence type="ECO:0000256" key="1">
    <source>
        <dbReference type="ARBA" id="ARBA00004193"/>
    </source>
</evidence>
<dbReference type="Proteomes" id="UP001300012">
    <property type="component" value="Unassembled WGS sequence"/>
</dbReference>
<accession>A0ABT1YQP3</accession>
<evidence type="ECO:0000256" key="3">
    <source>
        <dbReference type="ARBA" id="ARBA00022448"/>
    </source>
</evidence>
<dbReference type="InterPro" id="IPR023765">
    <property type="entry name" value="SBP_5_CS"/>
</dbReference>
<dbReference type="InterPro" id="IPR000914">
    <property type="entry name" value="SBP_5_dom"/>
</dbReference>
<dbReference type="PIRSF" id="PIRSF002741">
    <property type="entry name" value="MppA"/>
    <property type="match status" value="1"/>
</dbReference>
<proteinExistence type="inferred from homology"/>
<feature type="signal peptide" evidence="5">
    <location>
        <begin position="1"/>
        <end position="19"/>
    </location>
</feature>
<keyword evidence="4 5" id="KW-0732">Signal</keyword>
<evidence type="ECO:0000256" key="4">
    <source>
        <dbReference type="ARBA" id="ARBA00022729"/>
    </source>
</evidence>
<sequence>MRGNLLKRLTIFTTLMLVAAGCSGDKSNVAPTAAQGANQQEAVTKGGELTFGVAASPGGLDPNVFPGAGDYRIMRSIFDSLIVQMPDQTFKPWLATEWTVSPDAKSYTFKLRKDVKFHDGTPFNAAAVKYNFDRIVNPDTKSRFAVTLIGPYESSEVIDEFTVKVNLKSPYSAFLSSLSQAFLGIVSPAAAQKYGENLAKNPVGTGPFKFVSWVENAAITLDRNPDYNWGPPIAQNKGAAYIDKLTFKIIPEEATRIGSVQSGQISAVETVPPQNLISLKNDPNITLIEAESAGIPFTLMLNQDHAPWNELKARKAVQLAIDVDTIVKTLYLGTYKRAWSPLTPSVLGYNTSLENSIKPDIPKANQLLDELGWVRGADGIRAKNGKPLSLYFVTSTPNREKRNDIAAMIQQQLKQVGIQVNVEITTSTNAQTIVMDKGTNDLYGVSNVTGDPDILRSFFHTNAIPKEGRWGHNHTHLSDPQLDKWLEEGLKEQDPQKRSEVYKKIQSYVVENAIGFPIYIFPYTVASAKTAKGLKFDALGYPLFYDAYVVKK</sequence>
<reference evidence="7 8" key="1">
    <citation type="submission" date="2022-08" db="EMBL/GenBank/DDBJ databases">
        <title>Paenibacillus endoradicis sp. nov., Paenibacillus radicibacter sp. nov and Paenibacillus pararadicis sp. nov., three cold-adapted plant growth-promoting bacteria isolated from root of Larix gmelinii in Great Khingan.</title>
        <authorList>
            <person name="Xue H."/>
        </authorList>
    </citation>
    <scope>NUCLEOTIDE SEQUENCE [LARGE SCALE GENOMIC DNA]</scope>
    <source>
        <strain evidence="7 8">N5-1-1-5</strain>
    </source>
</reference>
<dbReference type="InterPro" id="IPR030678">
    <property type="entry name" value="Peptide/Ni-bd"/>
</dbReference>
<dbReference type="Pfam" id="PF00496">
    <property type="entry name" value="SBP_bac_5"/>
    <property type="match status" value="1"/>
</dbReference>
<dbReference type="RefSeq" id="WP_258216233.1">
    <property type="nucleotide sequence ID" value="NZ_JANQBD010000021.1"/>
</dbReference>
<dbReference type="InterPro" id="IPR039424">
    <property type="entry name" value="SBP_5"/>
</dbReference>
<gene>
    <name evidence="7" type="ORF">NV381_26115</name>
</gene>
<dbReference type="PROSITE" id="PS51257">
    <property type="entry name" value="PROKAR_LIPOPROTEIN"/>
    <property type="match status" value="1"/>
</dbReference>
<dbReference type="Gene3D" id="3.40.190.10">
    <property type="entry name" value="Periplasmic binding protein-like II"/>
    <property type="match status" value="1"/>
</dbReference>
<feature type="chain" id="PRO_5046900536" evidence="5">
    <location>
        <begin position="20"/>
        <end position="552"/>
    </location>
</feature>
<evidence type="ECO:0000256" key="5">
    <source>
        <dbReference type="SAM" id="SignalP"/>
    </source>
</evidence>
<evidence type="ECO:0000259" key="6">
    <source>
        <dbReference type="Pfam" id="PF00496"/>
    </source>
</evidence>
<dbReference type="PANTHER" id="PTHR30290">
    <property type="entry name" value="PERIPLASMIC BINDING COMPONENT OF ABC TRANSPORTER"/>
    <property type="match status" value="1"/>
</dbReference>
<comment type="subcellular location">
    <subcellularLocation>
        <location evidence="1">Cell membrane</location>
        <topology evidence="1">Lipid-anchor</topology>
    </subcellularLocation>
</comment>
<keyword evidence="3" id="KW-0813">Transport</keyword>
<evidence type="ECO:0000313" key="7">
    <source>
        <dbReference type="EMBL" id="MCR8634679.1"/>
    </source>
</evidence>
<feature type="domain" description="Solute-binding protein family 5" evidence="6">
    <location>
        <begin position="90"/>
        <end position="453"/>
    </location>
</feature>
<dbReference type="PANTHER" id="PTHR30290:SF9">
    <property type="entry name" value="OLIGOPEPTIDE-BINDING PROTEIN APPA"/>
    <property type="match status" value="1"/>
</dbReference>
<protein>
    <submittedName>
        <fullName evidence="7">ABC transporter substrate-binding protein</fullName>
    </submittedName>
</protein>
<organism evidence="7 8">
    <name type="scientific">Paenibacillus radicis</name>
    <name type="common">ex Xue et al. 2023</name>
    <dbReference type="NCBI Taxonomy" id="2972489"/>
    <lineage>
        <taxon>Bacteria</taxon>
        <taxon>Bacillati</taxon>
        <taxon>Bacillota</taxon>
        <taxon>Bacilli</taxon>
        <taxon>Bacillales</taxon>
        <taxon>Paenibacillaceae</taxon>
        <taxon>Paenibacillus</taxon>
    </lineage>
</organism>
<dbReference type="SUPFAM" id="SSF53850">
    <property type="entry name" value="Periplasmic binding protein-like II"/>
    <property type="match status" value="1"/>
</dbReference>
<dbReference type="PROSITE" id="PS01040">
    <property type="entry name" value="SBP_BACTERIAL_5"/>
    <property type="match status" value="1"/>
</dbReference>
<comment type="similarity">
    <text evidence="2">Belongs to the bacterial solute-binding protein 5 family.</text>
</comment>
<dbReference type="Gene3D" id="3.90.76.10">
    <property type="entry name" value="Dipeptide-binding Protein, Domain 1"/>
    <property type="match status" value="1"/>
</dbReference>
<dbReference type="EMBL" id="JANQBD010000021">
    <property type="protein sequence ID" value="MCR8634679.1"/>
    <property type="molecule type" value="Genomic_DNA"/>
</dbReference>
<comment type="caution">
    <text evidence="7">The sequence shown here is derived from an EMBL/GenBank/DDBJ whole genome shotgun (WGS) entry which is preliminary data.</text>
</comment>
<keyword evidence="8" id="KW-1185">Reference proteome</keyword>
<evidence type="ECO:0000256" key="2">
    <source>
        <dbReference type="ARBA" id="ARBA00005695"/>
    </source>
</evidence>